<keyword evidence="7" id="KW-1185">Reference proteome</keyword>
<gene>
    <name evidence="6" type="ORF">BLA60_12465</name>
</gene>
<feature type="transmembrane region" description="Helical" evidence="5">
    <location>
        <begin position="361"/>
        <end position="382"/>
    </location>
</feature>
<evidence type="ECO:0000313" key="6">
    <source>
        <dbReference type="EMBL" id="OLF11724.1"/>
    </source>
</evidence>
<dbReference type="InterPro" id="IPR051788">
    <property type="entry name" value="MFS_Transporter"/>
</dbReference>
<dbReference type="InterPro" id="IPR011701">
    <property type="entry name" value="MFS"/>
</dbReference>
<dbReference type="Proteomes" id="UP000185696">
    <property type="component" value="Unassembled WGS sequence"/>
</dbReference>
<dbReference type="AlphaFoldDB" id="A0A7Z0WPT6"/>
<dbReference type="PANTHER" id="PTHR23514">
    <property type="entry name" value="BYPASS OF STOP CODON PROTEIN 6"/>
    <property type="match status" value="1"/>
</dbReference>
<reference evidence="6 7" key="1">
    <citation type="submission" date="2016-12" db="EMBL/GenBank/DDBJ databases">
        <title>The draft genome sequence of Actinophytocola xinjiangensis.</title>
        <authorList>
            <person name="Wang W."/>
            <person name="Yuan L."/>
        </authorList>
    </citation>
    <scope>NUCLEOTIDE SEQUENCE [LARGE SCALE GENOMIC DNA]</scope>
    <source>
        <strain evidence="6 7">CGMCC 4.4663</strain>
    </source>
</reference>
<dbReference type="Gene3D" id="1.20.1250.20">
    <property type="entry name" value="MFS general substrate transporter like domains"/>
    <property type="match status" value="2"/>
</dbReference>
<feature type="transmembrane region" description="Helical" evidence="5">
    <location>
        <begin position="94"/>
        <end position="118"/>
    </location>
</feature>
<feature type="transmembrane region" description="Helical" evidence="5">
    <location>
        <begin position="40"/>
        <end position="57"/>
    </location>
</feature>
<dbReference type="EMBL" id="MSIF01000004">
    <property type="protein sequence ID" value="OLF11724.1"/>
    <property type="molecule type" value="Genomic_DNA"/>
</dbReference>
<dbReference type="OrthoDB" id="151222at2"/>
<evidence type="ECO:0000256" key="5">
    <source>
        <dbReference type="SAM" id="Phobius"/>
    </source>
</evidence>
<dbReference type="Pfam" id="PF07690">
    <property type="entry name" value="MFS_1"/>
    <property type="match status" value="1"/>
</dbReference>
<feature type="transmembrane region" description="Helical" evidence="5">
    <location>
        <begin position="69"/>
        <end position="88"/>
    </location>
</feature>
<feature type="transmembrane region" description="Helical" evidence="5">
    <location>
        <begin position="156"/>
        <end position="175"/>
    </location>
</feature>
<evidence type="ECO:0000256" key="3">
    <source>
        <dbReference type="ARBA" id="ARBA00022989"/>
    </source>
</evidence>
<dbReference type="RefSeq" id="WP_075132958.1">
    <property type="nucleotide sequence ID" value="NZ_MSIF01000004.1"/>
</dbReference>
<proteinExistence type="predicted"/>
<keyword evidence="4 5" id="KW-0472">Membrane</keyword>
<evidence type="ECO:0000256" key="1">
    <source>
        <dbReference type="ARBA" id="ARBA00004141"/>
    </source>
</evidence>
<keyword evidence="3 5" id="KW-1133">Transmembrane helix</keyword>
<keyword evidence="2 5" id="KW-0812">Transmembrane</keyword>
<dbReference type="InterPro" id="IPR036259">
    <property type="entry name" value="MFS_trans_sf"/>
</dbReference>
<dbReference type="CDD" id="cd17393">
    <property type="entry name" value="MFS_MosC_like"/>
    <property type="match status" value="1"/>
</dbReference>
<accession>A0A7Z0WPT6</accession>
<feature type="transmembrane region" description="Helical" evidence="5">
    <location>
        <begin position="331"/>
        <end position="349"/>
    </location>
</feature>
<comment type="subcellular location">
    <subcellularLocation>
        <location evidence="1">Membrane</location>
        <topology evidence="1">Multi-pass membrane protein</topology>
    </subcellularLocation>
</comment>
<feature type="transmembrane region" description="Helical" evidence="5">
    <location>
        <begin position="269"/>
        <end position="287"/>
    </location>
</feature>
<name>A0A7Z0WPT6_9PSEU</name>
<protein>
    <submittedName>
        <fullName evidence="6">MFS transporter</fullName>
    </submittedName>
</protein>
<feature type="transmembrane region" description="Helical" evidence="5">
    <location>
        <begin position="239"/>
        <end position="257"/>
    </location>
</feature>
<feature type="transmembrane region" description="Helical" evidence="5">
    <location>
        <begin position="293"/>
        <end position="319"/>
    </location>
</feature>
<evidence type="ECO:0000256" key="2">
    <source>
        <dbReference type="ARBA" id="ARBA00022692"/>
    </source>
</evidence>
<dbReference type="GO" id="GO:0022857">
    <property type="term" value="F:transmembrane transporter activity"/>
    <property type="evidence" value="ECO:0007669"/>
    <property type="project" value="InterPro"/>
</dbReference>
<feature type="transmembrane region" description="Helical" evidence="5">
    <location>
        <begin position="201"/>
        <end position="219"/>
    </location>
</feature>
<comment type="caution">
    <text evidence="6">The sequence shown here is derived from an EMBL/GenBank/DDBJ whole genome shotgun (WGS) entry which is preliminary data.</text>
</comment>
<organism evidence="6 7">
    <name type="scientific">Actinophytocola xinjiangensis</name>
    <dbReference type="NCBI Taxonomy" id="485602"/>
    <lineage>
        <taxon>Bacteria</taxon>
        <taxon>Bacillati</taxon>
        <taxon>Actinomycetota</taxon>
        <taxon>Actinomycetes</taxon>
        <taxon>Pseudonocardiales</taxon>
        <taxon>Pseudonocardiaceae</taxon>
    </lineage>
</organism>
<sequence>MRAERWSVFVIFALNGIVVGSWAPRMPALAGQIGANEGQLGLALLGGSIGMIAAASLTGRWCARSGARLVMFAAALATVAVLPLLALVTSPLQLGGALVLVGASVGMLDVAMNIGAVTVVRRTERPLMPVFHAGFSFGALAGSMGAAFAAGHDIGLVAHFLAVSALVLVVNLAVIRFVPREERVAAADGQRPADRRMLRRPVLWLLGGIALCSAIVEGASGDWSALFAVRERGMDEASAAITFSVFCVAMGVVRLLGEQAERRWSAERLLIVGSLSAAFGLLLTATVPGAAVAYLGFALAGGGLAFAFPIALNLAGAVGRRGDGTGGEHEIGFVTTIAYSGFLIGPPMIGGVAHLTNLEVAIGFAGVIAALIVPVALGAAAARRREDTRATAPEPALNTR</sequence>
<feature type="transmembrane region" description="Helical" evidence="5">
    <location>
        <begin position="130"/>
        <end position="150"/>
    </location>
</feature>
<evidence type="ECO:0000256" key="4">
    <source>
        <dbReference type="ARBA" id="ARBA00023136"/>
    </source>
</evidence>
<evidence type="ECO:0000313" key="7">
    <source>
        <dbReference type="Proteomes" id="UP000185696"/>
    </source>
</evidence>
<dbReference type="GO" id="GO:0016020">
    <property type="term" value="C:membrane"/>
    <property type="evidence" value="ECO:0007669"/>
    <property type="project" value="UniProtKB-SubCell"/>
</dbReference>
<dbReference type="PANTHER" id="PTHR23514:SF13">
    <property type="entry name" value="INNER MEMBRANE PROTEIN YBJJ"/>
    <property type="match status" value="1"/>
</dbReference>
<dbReference type="SUPFAM" id="SSF103473">
    <property type="entry name" value="MFS general substrate transporter"/>
    <property type="match status" value="1"/>
</dbReference>